<dbReference type="AlphaFoldDB" id="A0A9P7FEX8"/>
<feature type="region of interest" description="Disordered" evidence="1">
    <location>
        <begin position="1"/>
        <end position="105"/>
    </location>
</feature>
<reference evidence="2" key="1">
    <citation type="journal article" date="2020" name="New Phytol.">
        <title>Comparative genomics reveals dynamic genome evolution in host specialist ectomycorrhizal fungi.</title>
        <authorList>
            <person name="Lofgren L.A."/>
            <person name="Nguyen N.H."/>
            <person name="Vilgalys R."/>
            <person name="Ruytinx J."/>
            <person name="Liao H.L."/>
            <person name="Branco S."/>
            <person name="Kuo A."/>
            <person name="LaButti K."/>
            <person name="Lipzen A."/>
            <person name="Andreopoulos W."/>
            <person name="Pangilinan J."/>
            <person name="Riley R."/>
            <person name="Hundley H."/>
            <person name="Na H."/>
            <person name="Barry K."/>
            <person name="Grigoriev I.V."/>
            <person name="Stajich J.E."/>
            <person name="Kennedy P.G."/>
        </authorList>
    </citation>
    <scope>NUCLEOTIDE SEQUENCE</scope>
    <source>
        <strain evidence="2">FC423</strain>
    </source>
</reference>
<evidence type="ECO:0000313" key="2">
    <source>
        <dbReference type="EMBL" id="KAG2113945.1"/>
    </source>
</evidence>
<evidence type="ECO:0000256" key="1">
    <source>
        <dbReference type="SAM" id="MobiDB-lite"/>
    </source>
</evidence>
<evidence type="ECO:0000313" key="3">
    <source>
        <dbReference type="Proteomes" id="UP000823399"/>
    </source>
</evidence>
<comment type="caution">
    <text evidence="2">The sequence shown here is derived from an EMBL/GenBank/DDBJ whole genome shotgun (WGS) entry which is preliminary data.</text>
</comment>
<proteinExistence type="predicted"/>
<dbReference type="EMBL" id="JABBWM010000011">
    <property type="protein sequence ID" value="KAG2113945.1"/>
    <property type="molecule type" value="Genomic_DNA"/>
</dbReference>
<gene>
    <name evidence="2" type="ORF">F5147DRAFT_38472</name>
</gene>
<dbReference type="OrthoDB" id="10251155at2759"/>
<organism evidence="2 3">
    <name type="scientific">Suillus discolor</name>
    <dbReference type="NCBI Taxonomy" id="1912936"/>
    <lineage>
        <taxon>Eukaryota</taxon>
        <taxon>Fungi</taxon>
        <taxon>Dikarya</taxon>
        <taxon>Basidiomycota</taxon>
        <taxon>Agaricomycotina</taxon>
        <taxon>Agaricomycetes</taxon>
        <taxon>Agaricomycetidae</taxon>
        <taxon>Boletales</taxon>
        <taxon>Suillineae</taxon>
        <taxon>Suillaceae</taxon>
        <taxon>Suillus</taxon>
    </lineage>
</organism>
<dbReference type="RefSeq" id="XP_041296239.1">
    <property type="nucleotide sequence ID" value="XM_041429519.1"/>
</dbReference>
<feature type="compositionally biased region" description="Basic residues" evidence="1">
    <location>
        <begin position="1"/>
        <end position="13"/>
    </location>
</feature>
<dbReference type="GeneID" id="64691778"/>
<accession>A0A9P7FEX8</accession>
<sequence>MAPRSSKKLKFNKIQHSTSEGSRARRGWRRKDDVSVPSAAAGTDLTSGDQDEGWGVTEEWAAPPTNTSSSSSHEGWGIIEEWAAPSTNTSSSSSHQRQDLGRTHPFVDVIARQEAVDEDRHRRMNHFFEMPTEQKVLMIQEMVCYLRAHPA</sequence>
<keyword evidence="3" id="KW-1185">Reference proteome</keyword>
<dbReference type="Proteomes" id="UP000823399">
    <property type="component" value="Unassembled WGS sequence"/>
</dbReference>
<protein>
    <submittedName>
        <fullName evidence="2">Uncharacterized protein</fullName>
    </submittedName>
</protein>
<name>A0A9P7FEX8_9AGAM</name>